<organism evidence="2">
    <name type="scientific">Balaenoptera musculus</name>
    <name type="common">Blue whale</name>
    <dbReference type="NCBI Taxonomy" id="9771"/>
    <lineage>
        <taxon>Eukaryota</taxon>
        <taxon>Metazoa</taxon>
        <taxon>Chordata</taxon>
        <taxon>Craniata</taxon>
        <taxon>Vertebrata</taxon>
        <taxon>Euteleostomi</taxon>
        <taxon>Mammalia</taxon>
        <taxon>Eutheria</taxon>
        <taxon>Laurasiatheria</taxon>
        <taxon>Artiodactyla</taxon>
        <taxon>Whippomorpha</taxon>
        <taxon>Cetacea</taxon>
        <taxon>Mysticeti</taxon>
        <taxon>Balaenopteridae</taxon>
        <taxon>Balaenoptera</taxon>
    </lineage>
</organism>
<dbReference type="PANTHER" id="PTHR12634:SF15">
    <property type="entry name" value="SERINE_THREONINE-PROTEIN PHOSPHATASE 6 REGULATORY SUBUNIT 2"/>
    <property type="match status" value="1"/>
</dbReference>
<evidence type="ECO:0000313" key="2">
    <source>
        <dbReference type="Ensembl" id="ENSBMSP00010020502.1"/>
    </source>
</evidence>
<dbReference type="PANTHER" id="PTHR12634">
    <property type="entry name" value="SIT4 YEAST -ASSOCIATING PROTEIN-RELATED"/>
    <property type="match status" value="1"/>
</dbReference>
<proteinExistence type="inferred from homology"/>
<reference evidence="2" key="1">
    <citation type="submission" date="2023-09" db="UniProtKB">
        <authorList>
            <consortium name="Ensembl"/>
        </authorList>
    </citation>
    <scope>IDENTIFICATION</scope>
</reference>
<comment type="similarity">
    <text evidence="1">Belongs to the SAPS family.</text>
</comment>
<dbReference type="AlphaFoldDB" id="A0A8C0I2L2"/>
<dbReference type="GO" id="GO:0019903">
    <property type="term" value="F:protein phosphatase binding"/>
    <property type="evidence" value="ECO:0007669"/>
    <property type="project" value="InterPro"/>
</dbReference>
<dbReference type="GO" id="GO:0005634">
    <property type="term" value="C:nucleus"/>
    <property type="evidence" value="ECO:0007669"/>
    <property type="project" value="TreeGrafter"/>
</dbReference>
<dbReference type="Pfam" id="PF04499">
    <property type="entry name" value="SAPS"/>
    <property type="match status" value="1"/>
</dbReference>
<dbReference type="GO" id="GO:0019888">
    <property type="term" value="F:protein phosphatase regulator activity"/>
    <property type="evidence" value="ECO:0007669"/>
    <property type="project" value="TreeGrafter"/>
</dbReference>
<sequence>MFWKFDLNTTSHVDKLLDKEDVTLRELMDEDDILQRSMEELVSLVTQDPALDMEEKINDRLGGDETLLNLLYDFLNREPPLSPLLASFFSKTIGSLIERRTEQVIVFLRKKDKFLSLVLKHIGTSALMDLLLHLVSCVEPTGLRQEVLHWSARSSEGSPGTAADAGRALWRRH</sequence>
<accession>A0A8C0I2L2</accession>
<protein>
    <recommendedName>
        <fullName evidence="3">Serine/threonine-protein phosphatase 6 regulatory subunit 2</fullName>
    </recommendedName>
</protein>
<dbReference type="GO" id="GO:0005829">
    <property type="term" value="C:cytosol"/>
    <property type="evidence" value="ECO:0007669"/>
    <property type="project" value="TreeGrafter"/>
</dbReference>
<dbReference type="GeneTree" id="ENSGT00390000009899"/>
<dbReference type="InterPro" id="IPR007587">
    <property type="entry name" value="SAPS"/>
</dbReference>
<evidence type="ECO:0000256" key="1">
    <source>
        <dbReference type="ARBA" id="ARBA00006180"/>
    </source>
</evidence>
<evidence type="ECO:0008006" key="3">
    <source>
        <dbReference type="Google" id="ProtNLM"/>
    </source>
</evidence>
<dbReference type="Ensembl" id="ENSBMST00010022636.1">
    <property type="protein sequence ID" value="ENSBMSP00010020502.1"/>
    <property type="gene ID" value="ENSBMSG00010014950.1"/>
</dbReference>
<name>A0A8C0I2L2_BALMU</name>